<dbReference type="InterPro" id="IPR022742">
    <property type="entry name" value="Hydrolase_4"/>
</dbReference>
<reference evidence="3 4" key="1">
    <citation type="submission" date="2023-10" db="EMBL/GenBank/DDBJ databases">
        <title>Rubellicoccus peritrichatus gen. nov., sp. nov., isolated from an algae of coral reef tank.</title>
        <authorList>
            <person name="Luo J."/>
        </authorList>
    </citation>
    <scope>NUCLEOTIDE SEQUENCE [LARGE SCALE GENOMIC DNA]</scope>
    <source>
        <strain evidence="3 4">CR14</strain>
    </source>
</reference>
<keyword evidence="1" id="KW-0472">Membrane</keyword>
<sequence>MAFKQRRFWTILHRVLFFPIVPVKKRKSRWTQMLLHILTFLVVLYLALCVFALLFANRMIFPAPKASYSDDKSIIRLPIKDGSEIAAIYLENPDAEYTILYSHGNAEDLGHILPHLKELHKRGFAVMAYDYPGYGLSDGRVGEQGSYEAAAAAFSYLVILRDVDPEKIILYGRSLGSGPSFEIASKRAVAGLIIDGGFASTFRVMTRKKIVPWDIFDNLGKVDDISSPVLLIHGTQDRTVPFSHAQTMKEALEVPVTTLFVEGAGHNNLIESAHDDYWDAIINFRESLKE</sequence>
<dbReference type="Gene3D" id="3.40.50.1820">
    <property type="entry name" value="alpha/beta hydrolase"/>
    <property type="match status" value="1"/>
</dbReference>
<proteinExistence type="predicted"/>
<evidence type="ECO:0000259" key="2">
    <source>
        <dbReference type="Pfam" id="PF12146"/>
    </source>
</evidence>
<keyword evidence="1" id="KW-1133">Transmembrane helix</keyword>
<keyword evidence="4" id="KW-1185">Reference proteome</keyword>
<keyword evidence="3" id="KW-0378">Hydrolase</keyword>
<dbReference type="EMBL" id="CP136920">
    <property type="protein sequence ID" value="WOO41051.1"/>
    <property type="molecule type" value="Genomic_DNA"/>
</dbReference>
<dbReference type="RefSeq" id="WP_317833394.1">
    <property type="nucleotide sequence ID" value="NZ_CP136920.1"/>
</dbReference>
<dbReference type="PANTHER" id="PTHR12277:SF81">
    <property type="entry name" value="PROTEIN ABHD13"/>
    <property type="match status" value="1"/>
</dbReference>
<dbReference type="Proteomes" id="UP001304300">
    <property type="component" value="Chromosome"/>
</dbReference>
<evidence type="ECO:0000313" key="4">
    <source>
        <dbReference type="Proteomes" id="UP001304300"/>
    </source>
</evidence>
<dbReference type="SUPFAM" id="SSF53474">
    <property type="entry name" value="alpha/beta-Hydrolases"/>
    <property type="match status" value="1"/>
</dbReference>
<organism evidence="3 4">
    <name type="scientific">Rubellicoccus peritrichatus</name>
    <dbReference type="NCBI Taxonomy" id="3080537"/>
    <lineage>
        <taxon>Bacteria</taxon>
        <taxon>Pseudomonadati</taxon>
        <taxon>Verrucomicrobiota</taxon>
        <taxon>Opitutia</taxon>
        <taxon>Puniceicoccales</taxon>
        <taxon>Cerasicoccaceae</taxon>
        <taxon>Rubellicoccus</taxon>
    </lineage>
</organism>
<protein>
    <submittedName>
        <fullName evidence="3">Alpha/beta hydrolase</fullName>
    </submittedName>
</protein>
<dbReference type="KEGG" id="puo:RZN69_20725"/>
<evidence type="ECO:0000256" key="1">
    <source>
        <dbReference type="SAM" id="Phobius"/>
    </source>
</evidence>
<keyword evidence="1" id="KW-0812">Transmembrane</keyword>
<feature type="domain" description="Serine aminopeptidase S33" evidence="2">
    <location>
        <begin position="96"/>
        <end position="193"/>
    </location>
</feature>
<accession>A0AAQ3L904</accession>
<dbReference type="InterPro" id="IPR029058">
    <property type="entry name" value="AB_hydrolase_fold"/>
</dbReference>
<feature type="transmembrane region" description="Helical" evidence="1">
    <location>
        <begin position="34"/>
        <end position="56"/>
    </location>
</feature>
<dbReference type="GO" id="GO:0016787">
    <property type="term" value="F:hydrolase activity"/>
    <property type="evidence" value="ECO:0007669"/>
    <property type="project" value="UniProtKB-KW"/>
</dbReference>
<dbReference type="AlphaFoldDB" id="A0AAQ3L904"/>
<dbReference type="PANTHER" id="PTHR12277">
    <property type="entry name" value="ALPHA/BETA HYDROLASE DOMAIN-CONTAINING PROTEIN"/>
    <property type="match status" value="1"/>
</dbReference>
<dbReference type="Pfam" id="PF12146">
    <property type="entry name" value="Hydrolase_4"/>
    <property type="match status" value="1"/>
</dbReference>
<gene>
    <name evidence="3" type="ORF">RZN69_20725</name>
</gene>
<name>A0AAQ3L904_9BACT</name>
<evidence type="ECO:0000313" key="3">
    <source>
        <dbReference type="EMBL" id="WOO41051.1"/>
    </source>
</evidence>